<sequence length="169" mass="19091">MQRGCVVQQHTEVVYEEVCALVLCVIDIDDLFGVRHNRECYSVLHVAVFEAKVVQSIALCSKDYCVVYGFILAQQIFLSIVEYHNTTVTCTSGITKFVCEDYSVVLRHMLLHTDILLGCLPQHVGALYLQKYCYVCQNCNQSSISYSVCGLFPHICVFSKLCLRCDLVS</sequence>
<organism evidence="1">
    <name type="scientific">Lygus hesperus</name>
    <name type="common">Western plant bug</name>
    <dbReference type="NCBI Taxonomy" id="30085"/>
    <lineage>
        <taxon>Eukaryota</taxon>
        <taxon>Metazoa</taxon>
        <taxon>Ecdysozoa</taxon>
        <taxon>Arthropoda</taxon>
        <taxon>Hexapoda</taxon>
        <taxon>Insecta</taxon>
        <taxon>Pterygota</taxon>
        <taxon>Neoptera</taxon>
        <taxon>Paraneoptera</taxon>
        <taxon>Hemiptera</taxon>
        <taxon>Heteroptera</taxon>
        <taxon>Panheteroptera</taxon>
        <taxon>Cimicomorpha</taxon>
        <taxon>Miridae</taxon>
        <taxon>Mirini</taxon>
        <taxon>Lygus</taxon>
    </lineage>
</organism>
<proteinExistence type="predicted"/>
<evidence type="ECO:0000313" key="1">
    <source>
        <dbReference type="EMBL" id="JAQ13973.1"/>
    </source>
</evidence>
<dbReference type="EMBL" id="GDHC01004656">
    <property type="protein sequence ID" value="JAQ13973.1"/>
    <property type="molecule type" value="Transcribed_RNA"/>
</dbReference>
<dbReference type="AlphaFoldDB" id="A0A146M2H1"/>
<name>A0A146M2H1_LYGHE</name>
<gene>
    <name evidence="1" type="ORF">g.97882</name>
</gene>
<reference evidence="1" key="1">
    <citation type="journal article" date="2016" name="Gigascience">
        <title>De novo construction of an expanded transcriptome assembly for the western tarnished plant bug, Lygus hesperus.</title>
        <authorList>
            <person name="Tassone E.E."/>
            <person name="Geib S.M."/>
            <person name="Hall B."/>
            <person name="Fabrick J.A."/>
            <person name="Brent C.S."/>
            <person name="Hull J.J."/>
        </authorList>
    </citation>
    <scope>NUCLEOTIDE SEQUENCE</scope>
</reference>
<accession>A0A146M2H1</accession>
<protein>
    <submittedName>
        <fullName evidence="1">Uncharacterized protein</fullName>
    </submittedName>
</protein>
<feature type="non-terminal residue" evidence="1">
    <location>
        <position position="169"/>
    </location>
</feature>